<reference evidence="1" key="1">
    <citation type="submission" date="2014-09" db="EMBL/GenBank/DDBJ databases">
        <authorList>
            <person name="Magalhaes I.L.F."/>
            <person name="Oliveira U."/>
            <person name="Santos F.R."/>
            <person name="Vidigal T.H.D.A."/>
            <person name="Brescovit A.D."/>
            <person name="Santos A.J."/>
        </authorList>
    </citation>
    <scope>NUCLEOTIDE SEQUENCE</scope>
    <source>
        <tissue evidence="1">Shoot tissue taken approximately 20 cm above the soil surface</tissue>
    </source>
</reference>
<sequence>MQWPPSSHFVLRGRSSMQFIMIYLFYPFPHSSSSL</sequence>
<reference evidence="1" key="2">
    <citation type="journal article" date="2015" name="Data Brief">
        <title>Shoot transcriptome of the giant reed, Arundo donax.</title>
        <authorList>
            <person name="Barrero R.A."/>
            <person name="Guerrero F.D."/>
            <person name="Moolhuijzen P."/>
            <person name="Goolsby J.A."/>
            <person name="Tidwell J."/>
            <person name="Bellgard S.E."/>
            <person name="Bellgard M.I."/>
        </authorList>
    </citation>
    <scope>NUCLEOTIDE SEQUENCE</scope>
    <source>
        <tissue evidence="1">Shoot tissue taken approximately 20 cm above the soil surface</tissue>
    </source>
</reference>
<dbReference type="AlphaFoldDB" id="A0A0A9HT47"/>
<evidence type="ECO:0000313" key="1">
    <source>
        <dbReference type="EMBL" id="JAE38999.1"/>
    </source>
</evidence>
<name>A0A0A9HT47_ARUDO</name>
<dbReference type="EMBL" id="GBRH01158897">
    <property type="protein sequence ID" value="JAE38999.1"/>
    <property type="molecule type" value="Transcribed_RNA"/>
</dbReference>
<protein>
    <submittedName>
        <fullName evidence="1">Uncharacterized protein</fullName>
    </submittedName>
</protein>
<accession>A0A0A9HT47</accession>
<organism evidence="1">
    <name type="scientific">Arundo donax</name>
    <name type="common">Giant reed</name>
    <name type="synonym">Donax arundinaceus</name>
    <dbReference type="NCBI Taxonomy" id="35708"/>
    <lineage>
        <taxon>Eukaryota</taxon>
        <taxon>Viridiplantae</taxon>
        <taxon>Streptophyta</taxon>
        <taxon>Embryophyta</taxon>
        <taxon>Tracheophyta</taxon>
        <taxon>Spermatophyta</taxon>
        <taxon>Magnoliopsida</taxon>
        <taxon>Liliopsida</taxon>
        <taxon>Poales</taxon>
        <taxon>Poaceae</taxon>
        <taxon>PACMAD clade</taxon>
        <taxon>Arundinoideae</taxon>
        <taxon>Arundineae</taxon>
        <taxon>Arundo</taxon>
    </lineage>
</organism>
<proteinExistence type="predicted"/>